<dbReference type="PROSITE" id="PS00571">
    <property type="entry name" value="AMIDASES"/>
    <property type="match status" value="1"/>
</dbReference>
<protein>
    <recommendedName>
        <fullName evidence="3">amidase</fullName>
        <ecNumber evidence="3">3.5.1.4</ecNumber>
    </recommendedName>
</protein>
<dbReference type="EC" id="3.5.1.4" evidence="3"/>
<dbReference type="SUPFAM" id="SSF75304">
    <property type="entry name" value="Amidase signature (AS) enzymes"/>
    <property type="match status" value="1"/>
</dbReference>
<name>A0A9W9W686_9EURO</name>
<keyword evidence="9" id="KW-1185">Reference proteome</keyword>
<comment type="catalytic activity">
    <reaction evidence="1">
        <text>a monocarboxylic acid amide + H2O = a monocarboxylate + NH4(+)</text>
        <dbReference type="Rhea" id="RHEA:12020"/>
        <dbReference type="ChEBI" id="CHEBI:15377"/>
        <dbReference type="ChEBI" id="CHEBI:28938"/>
        <dbReference type="ChEBI" id="CHEBI:35757"/>
        <dbReference type="ChEBI" id="CHEBI:83628"/>
        <dbReference type="EC" id="3.5.1.4"/>
    </reaction>
</comment>
<evidence type="ECO:0000256" key="1">
    <source>
        <dbReference type="ARBA" id="ARBA00001311"/>
    </source>
</evidence>
<dbReference type="RefSeq" id="XP_056491496.1">
    <property type="nucleotide sequence ID" value="XM_056628762.1"/>
</dbReference>
<evidence type="ECO:0000256" key="6">
    <source>
        <dbReference type="PIRSR" id="PIRSR001221-2"/>
    </source>
</evidence>
<dbReference type="InterPro" id="IPR020556">
    <property type="entry name" value="Amidase_CS"/>
</dbReference>
<dbReference type="AlphaFoldDB" id="A0A9W9W686"/>
<feature type="domain" description="Amidase" evidence="7">
    <location>
        <begin position="85"/>
        <end position="534"/>
    </location>
</feature>
<comment type="caution">
    <text evidence="8">The sequence shown here is derived from an EMBL/GenBank/DDBJ whole genome shotgun (WGS) entry which is preliminary data.</text>
</comment>
<sequence length="555" mass="60705">MASNLDPQGPHWKPAVLTKRNTQINAIPTSWRLPDSVLENLPTSSIHVIRSSGILTADELSWTETTDIRDLISLITSRRVSSEQLTTAFCKRAAIAQQVTKCLTEIFFERALANARALDEYLEITGKVIGPLHGIPVSVKDRFDLKGVDTTVGWVGLINKPAKTSSSIVQLLESMGAVMYVKTNIPQSLMMSDSYNHVFGQSVNSFNHALISGGSSGGEGALIGSCGSILGIGTDIGGSIRVPSDLQGLYSICPTTGRVPWDCSILHQHYLVPPVAGPMSTSLSTSEYFMERLLASSPWNLDPAAIPIPWRKELATPPTDRKLKLGVVFDDGVVKPQPPVARAMRETVQALRDAGHEVIEWDTTLHTPATNLWTKAILGDGGAHCRKLCAIIDEPLIEGMVVGTEEDMLSFVEREKVEEEKYDLQTQMLAQWVDAGIDALLMPVLPWVGYKPKTWVKSSQWLGYTAMWNLLDYAAVTVPIGRADKQIDGGDAEWKGHVGRNESDEFNHSQYDIDLVDGMPICVQIIGGRFGEEKAVAVGKIVDELMNKTPFHPVA</sequence>
<dbReference type="Proteomes" id="UP001147747">
    <property type="component" value="Unassembled WGS sequence"/>
</dbReference>
<accession>A0A9W9W686</accession>
<evidence type="ECO:0000313" key="9">
    <source>
        <dbReference type="Proteomes" id="UP001147747"/>
    </source>
</evidence>
<keyword evidence="4" id="KW-0378">Hydrolase</keyword>
<evidence type="ECO:0000256" key="2">
    <source>
        <dbReference type="ARBA" id="ARBA00009199"/>
    </source>
</evidence>
<feature type="binding site" evidence="6">
    <location>
        <begin position="236"/>
        <end position="239"/>
    </location>
    <ligand>
        <name>substrate</name>
    </ligand>
</feature>
<evidence type="ECO:0000256" key="3">
    <source>
        <dbReference type="ARBA" id="ARBA00012922"/>
    </source>
</evidence>
<feature type="active site" description="Charge relay system" evidence="5">
    <location>
        <position position="215"/>
    </location>
</feature>
<dbReference type="Gene3D" id="3.90.1300.10">
    <property type="entry name" value="Amidase signature (AS) domain"/>
    <property type="match status" value="1"/>
</dbReference>
<feature type="active site" description="Acyl-ester intermediate" evidence="5">
    <location>
        <position position="239"/>
    </location>
</feature>
<dbReference type="GO" id="GO:0004040">
    <property type="term" value="F:amidase activity"/>
    <property type="evidence" value="ECO:0007669"/>
    <property type="project" value="UniProtKB-EC"/>
</dbReference>
<feature type="binding site" evidence="6">
    <location>
        <position position="189"/>
    </location>
    <ligand>
        <name>substrate</name>
    </ligand>
</feature>
<dbReference type="InterPro" id="IPR036928">
    <property type="entry name" value="AS_sf"/>
</dbReference>
<dbReference type="PANTHER" id="PTHR46072">
    <property type="entry name" value="AMIDASE-RELATED-RELATED"/>
    <property type="match status" value="1"/>
</dbReference>
<evidence type="ECO:0000313" key="8">
    <source>
        <dbReference type="EMBL" id="KAJ5404254.1"/>
    </source>
</evidence>
<reference evidence="8" key="1">
    <citation type="submission" date="2022-12" db="EMBL/GenBank/DDBJ databases">
        <authorList>
            <person name="Petersen C."/>
        </authorList>
    </citation>
    <scope>NUCLEOTIDE SEQUENCE</scope>
    <source>
        <strain evidence="8">IBT 29677</strain>
    </source>
</reference>
<evidence type="ECO:0000256" key="4">
    <source>
        <dbReference type="ARBA" id="ARBA00022801"/>
    </source>
</evidence>
<dbReference type="PIRSF" id="PIRSF001221">
    <property type="entry name" value="Amidase_fungi"/>
    <property type="match status" value="1"/>
</dbReference>
<gene>
    <name evidence="8" type="ORF">N7509_004125</name>
</gene>
<feature type="active site" description="Charge relay system" evidence="5">
    <location>
        <position position="140"/>
    </location>
</feature>
<dbReference type="EMBL" id="JAPZBU010000005">
    <property type="protein sequence ID" value="KAJ5404254.1"/>
    <property type="molecule type" value="Genomic_DNA"/>
</dbReference>
<dbReference type="OrthoDB" id="6428749at2759"/>
<reference evidence="8" key="2">
    <citation type="journal article" date="2023" name="IMA Fungus">
        <title>Comparative genomic study of the Penicillium genus elucidates a diverse pangenome and 15 lateral gene transfer events.</title>
        <authorList>
            <person name="Petersen C."/>
            <person name="Sorensen T."/>
            <person name="Nielsen M.R."/>
            <person name="Sondergaard T.E."/>
            <person name="Sorensen J.L."/>
            <person name="Fitzpatrick D.A."/>
            <person name="Frisvad J.C."/>
            <person name="Nielsen K.L."/>
        </authorList>
    </citation>
    <scope>NUCLEOTIDE SEQUENCE</scope>
    <source>
        <strain evidence="8">IBT 29677</strain>
    </source>
</reference>
<evidence type="ECO:0000259" key="7">
    <source>
        <dbReference type="Pfam" id="PF01425"/>
    </source>
</evidence>
<dbReference type="PANTHER" id="PTHR46072:SF1">
    <property type="entry name" value="AMIDASE"/>
    <property type="match status" value="1"/>
</dbReference>
<dbReference type="InterPro" id="IPR023631">
    <property type="entry name" value="Amidase_dom"/>
</dbReference>
<proteinExistence type="inferred from homology"/>
<organism evidence="8 9">
    <name type="scientific">Penicillium cosmopolitanum</name>
    <dbReference type="NCBI Taxonomy" id="1131564"/>
    <lineage>
        <taxon>Eukaryota</taxon>
        <taxon>Fungi</taxon>
        <taxon>Dikarya</taxon>
        <taxon>Ascomycota</taxon>
        <taxon>Pezizomycotina</taxon>
        <taxon>Eurotiomycetes</taxon>
        <taxon>Eurotiomycetidae</taxon>
        <taxon>Eurotiales</taxon>
        <taxon>Aspergillaceae</taxon>
        <taxon>Penicillium</taxon>
    </lineage>
</organism>
<feature type="binding site" evidence="6">
    <location>
        <position position="215"/>
    </location>
    <ligand>
        <name>substrate</name>
    </ligand>
</feature>
<evidence type="ECO:0000256" key="5">
    <source>
        <dbReference type="PIRSR" id="PIRSR001221-1"/>
    </source>
</evidence>
<dbReference type="Pfam" id="PF01425">
    <property type="entry name" value="Amidase"/>
    <property type="match status" value="1"/>
</dbReference>
<comment type="similarity">
    <text evidence="2">Belongs to the amidase family.</text>
</comment>
<dbReference type="GeneID" id="81367742"/>